<organism evidence="3 4">
    <name type="scientific">Leuconostoc fallax</name>
    <dbReference type="NCBI Taxonomy" id="1251"/>
    <lineage>
        <taxon>Bacteria</taxon>
        <taxon>Bacillati</taxon>
        <taxon>Bacillota</taxon>
        <taxon>Bacilli</taxon>
        <taxon>Lactobacillales</taxon>
        <taxon>Lactobacillaceae</taxon>
        <taxon>Leuconostoc</taxon>
    </lineage>
</organism>
<proteinExistence type="predicted"/>
<dbReference type="InterPro" id="IPR009996">
    <property type="entry name" value="YycH"/>
</dbReference>
<sequence>MHNQNARLQAWVLGVTLSVLLLGSFALTGMIFMNSEKKENTTPDAPITQTLDIFRPTQYIYSDEHAKQYLIQHPQTRQLRSIYHLLNKLEFSDVGTKKASNQEMLTLLKQSNTQIFRYSDVIPMQYFNSYYNQDISAKKNFSFDYFVLSLGSSGSGYFINTRTHSITTVKVSHVNAVQTREQLVKSTEKTRVTFGNINQKISVFYQDKIHLPTYSYLINRRDPSIYVSALLGTLNQIDITTKNQQRTYVNKITGQSLVYDGNANTVRYRDSDKTRNTVTKYNERMAIAFAQLNLLKINFSDTRFYENFDDGKKLTFRTIVEGIPVYYQSPSGAITISFDNKGRVTSTYSLNELGIPVPNDGADVTLADTATVLKELEDAKISANDYQSITPGYQWVSNNNSNAAVDMKPTWMIETHNQWMSLEQFLKEHAKS</sequence>
<keyword evidence="1" id="KW-1133">Transmembrane helix</keyword>
<evidence type="ECO:0000259" key="2">
    <source>
        <dbReference type="Pfam" id="PF07435"/>
    </source>
</evidence>
<accession>A0A4R5NBX0</accession>
<feature type="domain" description="Regulatory protein YycH" evidence="2">
    <location>
        <begin position="36"/>
        <end position="431"/>
    </location>
</feature>
<protein>
    <recommendedName>
        <fullName evidence="2">Regulatory protein YycH domain-containing protein</fullName>
    </recommendedName>
</protein>
<dbReference type="AlphaFoldDB" id="A0A4R5NBX0"/>
<keyword evidence="1" id="KW-0472">Membrane</keyword>
<dbReference type="RefSeq" id="WP_010006783.1">
    <property type="nucleotide sequence ID" value="NZ_JAGYGP010000003.1"/>
</dbReference>
<evidence type="ECO:0000313" key="4">
    <source>
        <dbReference type="Proteomes" id="UP000295681"/>
    </source>
</evidence>
<reference evidence="3 4" key="1">
    <citation type="journal article" date="2019" name="Appl. Microbiol. Biotechnol.">
        <title>Uncovering carbohydrate metabolism through a genotype-phenotype association study of 56 lactic acid bacteria genomes.</title>
        <authorList>
            <person name="Buron-Moles G."/>
            <person name="Chailyan A."/>
            <person name="Dolejs I."/>
            <person name="Forster J."/>
            <person name="Miks M.H."/>
        </authorList>
    </citation>
    <scope>NUCLEOTIDE SEQUENCE [LARGE SCALE GENOMIC DNA]</scope>
    <source>
        <strain evidence="3 4">ATCC 700006</strain>
    </source>
</reference>
<dbReference type="CDD" id="cd15787">
    <property type="entry name" value="YycH_N"/>
    <property type="match status" value="1"/>
</dbReference>
<evidence type="ECO:0000313" key="3">
    <source>
        <dbReference type="EMBL" id="TDG70047.1"/>
    </source>
</evidence>
<dbReference type="EMBL" id="PUFI01000002">
    <property type="protein sequence ID" value="TDG70047.1"/>
    <property type="molecule type" value="Genomic_DNA"/>
</dbReference>
<keyword evidence="4" id="KW-1185">Reference proteome</keyword>
<dbReference type="Gene3D" id="3.10.450.310">
    <property type="match status" value="1"/>
</dbReference>
<comment type="caution">
    <text evidence="3">The sequence shown here is derived from an EMBL/GenBank/DDBJ whole genome shotgun (WGS) entry which is preliminary data.</text>
</comment>
<gene>
    <name evidence="3" type="ORF">C5L23_001571</name>
</gene>
<dbReference type="Proteomes" id="UP000295681">
    <property type="component" value="Unassembled WGS sequence"/>
</dbReference>
<dbReference type="Pfam" id="PF07435">
    <property type="entry name" value="YycH"/>
    <property type="match status" value="1"/>
</dbReference>
<dbReference type="STRING" id="907931.GCA_000165675_01822"/>
<name>A0A4R5NBX0_9LACO</name>
<feature type="transmembrane region" description="Helical" evidence="1">
    <location>
        <begin position="12"/>
        <end position="33"/>
    </location>
</feature>
<keyword evidence="1" id="KW-0812">Transmembrane</keyword>
<evidence type="ECO:0000256" key="1">
    <source>
        <dbReference type="SAM" id="Phobius"/>
    </source>
</evidence>